<keyword evidence="3" id="KW-1185">Reference proteome</keyword>
<sequence>MPPPPSSTASPPPTNPAIVPAPSLVSASPAMPARPSLGAITATLPSPSLLHNSLGLRLLTLERRRPPQRTSSDLVDDNKRRWNQDWSRRRVLPLGSSPRARRDTSTLLELEHTVVVREDECRCRRRPPPSTSSFSRSLPPSRPPLHIFSTFDLVIQWDRVPRQMITWLWYCRGLGRLCMVVSGICEDGGDVVMVVGLETGLMGQCRNWAYGPGETRLMGQCRTELMGQVKLDLWASVETGLMGQCRNWAYGPV</sequence>
<accession>A0AAQ3RT91</accession>
<reference evidence="2 3" key="1">
    <citation type="journal article" date="2023" name="Life. Sci Alliance">
        <title>Evolutionary insights into 3D genome organization and epigenetic landscape of Vigna mungo.</title>
        <authorList>
            <person name="Junaid A."/>
            <person name="Singh B."/>
            <person name="Bhatia S."/>
        </authorList>
    </citation>
    <scope>NUCLEOTIDE SEQUENCE [LARGE SCALE GENOMIC DNA]</scope>
    <source>
        <strain evidence="2">Urdbean</strain>
    </source>
</reference>
<protein>
    <submittedName>
        <fullName evidence="2">Uncharacterized protein</fullName>
    </submittedName>
</protein>
<proteinExistence type="predicted"/>
<evidence type="ECO:0000256" key="1">
    <source>
        <dbReference type="SAM" id="MobiDB-lite"/>
    </source>
</evidence>
<gene>
    <name evidence="2" type="ORF">V8G54_024485</name>
</gene>
<dbReference type="AlphaFoldDB" id="A0AAQ3RT91"/>
<feature type="compositionally biased region" description="Pro residues" evidence="1">
    <location>
        <begin position="1"/>
        <end position="15"/>
    </location>
</feature>
<feature type="region of interest" description="Disordered" evidence="1">
    <location>
        <begin position="1"/>
        <end position="30"/>
    </location>
</feature>
<evidence type="ECO:0000313" key="3">
    <source>
        <dbReference type="Proteomes" id="UP001374535"/>
    </source>
</evidence>
<organism evidence="2 3">
    <name type="scientific">Vigna mungo</name>
    <name type="common">Black gram</name>
    <name type="synonym">Phaseolus mungo</name>
    <dbReference type="NCBI Taxonomy" id="3915"/>
    <lineage>
        <taxon>Eukaryota</taxon>
        <taxon>Viridiplantae</taxon>
        <taxon>Streptophyta</taxon>
        <taxon>Embryophyta</taxon>
        <taxon>Tracheophyta</taxon>
        <taxon>Spermatophyta</taxon>
        <taxon>Magnoliopsida</taxon>
        <taxon>eudicotyledons</taxon>
        <taxon>Gunneridae</taxon>
        <taxon>Pentapetalae</taxon>
        <taxon>rosids</taxon>
        <taxon>fabids</taxon>
        <taxon>Fabales</taxon>
        <taxon>Fabaceae</taxon>
        <taxon>Papilionoideae</taxon>
        <taxon>50 kb inversion clade</taxon>
        <taxon>NPAAA clade</taxon>
        <taxon>indigoferoid/millettioid clade</taxon>
        <taxon>Phaseoleae</taxon>
        <taxon>Vigna</taxon>
    </lineage>
</organism>
<name>A0AAQ3RT91_VIGMU</name>
<dbReference type="EMBL" id="CP144694">
    <property type="protein sequence ID" value="WVZ03679.1"/>
    <property type="molecule type" value="Genomic_DNA"/>
</dbReference>
<dbReference type="Proteomes" id="UP001374535">
    <property type="component" value="Chromosome 7"/>
</dbReference>
<evidence type="ECO:0000313" key="2">
    <source>
        <dbReference type="EMBL" id="WVZ03679.1"/>
    </source>
</evidence>